<dbReference type="InterPro" id="IPR009057">
    <property type="entry name" value="Homeodomain-like_sf"/>
</dbReference>
<dbReference type="GO" id="GO:0003700">
    <property type="term" value="F:DNA-binding transcription factor activity"/>
    <property type="evidence" value="ECO:0007669"/>
    <property type="project" value="InterPro"/>
</dbReference>
<keyword evidence="3" id="KW-0324">Glycolysis</keyword>
<dbReference type="SUPFAM" id="SSF46689">
    <property type="entry name" value="Homeodomain-like"/>
    <property type="match status" value="1"/>
</dbReference>
<proteinExistence type="predicted"/>
<dbReference type="InterPro" id="IPR001347">
    <property type="entry name" value="SIS_dom"/>
</dbReference>
<evidence type="ECO:0000259" key="5">
    <source>
        <dbReference type="PROSITE" id="PS51071"/>
    </source>
</evidence>
<dbReference type="AlphaFoldDB" id="A0A0W7Z4P0"/>
<keyword evidence="1" id="KW-0805">Transcription regulation</keyword>
<evidence type="ECO:0000256" key="1">
    <source>
        <dbReference type="ARBA" id="ARBA00023015"/>
    </source>
</evidence>
<evidence type="ECO:0000256" key="3">
    <source>
        <dbReference type="ARBA" id="ARBA00023152"/>
    </source>
</evidence>
<comment type="caution">
    <text evidence="7">The sequence shown here is derived from an EMBL/GenBank/DDBJ whole genome shotgun (WGS) entry which is preliminary data.</text>
</comment>
<organism evidence="7 8">
    <name type="scientific">Comamonas kerstersii</name>
    <dbReference type="NCBI Taxonomy" id="225992"/>
    <lineage>
        <taxon>Bacteria</taxon>
        <taxon>Pseudomonadati</taxon>
        <taxon>Pseudomonadota</taxon>
        <taxon>Betaproteobacteria</taxon>
        <taxon>Burkholderiales</taxon>
        <taxon>Comamonadaceae</taxon>
        <taxon>Comamonas</taxon>
    </lineage>
</organism>
<keyword evidence="8" id="KW-1185">Reference proteome</keyword>
<dbReference type="GO" id="GO:0003677">
    <property type="term" value="F:DNA binding"/>
    <property type="evidence" value="ECO:0007669"/>
    <property type="project" value="UniProtKB-KW"/>
</dbReference>
<dbReference type="SUPFAM" id="SSF53697">
    <property type="entry name" value="SIS domain"/>
    <property type="match status" value="1"/>
</dbReference>
<keyword evidence="4" id="KW-0804">Transcription</keyword>
<dbReference type="PROSITE" id="PS51071">
    <property type="entry name" value="HTH_RPIR"/>
    <property type="match status" value="1"/>
</dbReference>
<sequence length="282" mass="30460">MLDRIAASLPSLAPAEQRVGRLVLADPHSFARLPVRELAEKANVSKPTVVRFCRSMGYDGLADFKLKLAGNVAEGVPYVHRSVDADDKTADVLVKVIDNSVAAFLQYRNAASPQAVEQAVQAIVDTWRKKKRLEIYGVGNSGVVAQDAQHKFLRLGISSHASSDTHLQVIGATMLAQGDCAILISNSGRTKDLLEVAQIAKNNGATIIAITSSHTPLSQISHIHLAADNLEGSDFYTPMASRLLHLLIIDILATAAALNMGESLSEKLKHLQNNMQNKRSEL</sequence>
<dbReference type="EMBL" id="LPXH01000015">
    <property type="protein sequence ID" value="KUF42296.1"/>
    <property type="molecule type" value="Genomic_DNA"/>
</dbReference>
<dbReference type="InterPro" id="IPR046348">
    <property type="entry name" value="SIS_dom_sf"/>
</dbReference>
<dbReference type="PANTHER" id="PTHR30514:SF1">
    <property type="entry name" value="HTH-TYPE TRANSCRIPTIONAL REGULATOR HEXR-RELATED"/>
    <property type="match status" value="1"/>
</dbReference>
<accession>A0A0W7Z4P0</accession>
<feature type="domain" description="SIS" evidence="6">
    <location>
        <begin position="123"/>
        <end position="262"/>
    </location>
</feature>
<dbReference type="PROSITE" id="PS00356">
    <property type="entry name" value="HTH_LACI_1"/>
    <property type="match status" value="1"/>
</dbReference>
<dbReference type="Pfam" id="PF01418">
    <property type="entry name" value="HTH_6"/>
    <property type="match status" value="1"/>
</dbReference>
<evidence type="ECO:0000256" key="2">
    <source>
        <dbReference type="ARBA" id="ARBA00023125"/>
    </source>
</evidence>
<keyword evidence="2" id="KW-0238">DNA-binding</keyword>
<dbReference type="InterPro" id="IPR047640">
    <property type="entry name" value="RpiR-like"/>
</dbReference>
<feature type="domain" description="HTH rpiR-type" evidence="5">
    <location>
        <begin position="1"/>
        <end position="75"/>
    </location>
</feature>
<evidence type="ECO:0000259" key="6">
    <source>
        <dbReference type="PROSITE" id="PS51464"/>
    </source>
</evidence>
<dbReference type="GO" id="GO:0097367">
    <property type="term" value="F:carbohydrate derivative binding"/>
    <property type="evidence" value="ECO:0007669"/>
    <property type="project" value="InterPro"/>
</dbReference>
<evidence type="ECO:0000313" key="7">
    <source>
        <dbReference type="EMBL" id="KUF42296.1"/>
    </source>
</evidence>
<evidence type="ECO:0000313" key="8">
    <source>
        <dbReference type="Proteomes" id="UP000053300"/>
    </source>
</evidence>
<dbReference type="RefSeq" id="WP_058879535.1">
    <property type="nucleotide sequence ID" value="NZ_CAUCIF010000012.1"/>
</dbReference>
<name>A0A0W7Z4P0_9BURK</name>
<dbReference type="InterPro" id="IPR036388">
    <property type="entry name" value="WH-like_DNA-bd_sf"/>
</dbReference>
<dbReference type="STRING" id="225992.B5M06_03810"/>
<accession>A0A1V3TM98</accession>
<dbReference type="Pfam" id="PF01380">
    <property type="entry name" value="SIS"/>
    <property type="match status" value="1"/>
</dbReference>
<dbReference type="GO" id="GO:0006096">
    <property type="term" value="P:glycolytic process"/>
    <property type="evidence" value="ECO:0007669"/>
    <property type="project" value="UniProtKB-KW"/>
</dbReference>
<evidence type="ECO:0000256" key="4">
    <source>
        <dbReference type="ARBA" id="ARBA00023163"/>
    </source>
</evidence>
<protein>
    <submittedName>
        <fullName evidence="7">Transcriptional regulator</fullName>
    </submittedName>
</protein>
<dbReference type="Gene3D" id="3.40.50.10490">
    <property type="entry name" value="Glucose-6-phosphate isomerase like protein, domain 1"/>
    <property type="match status" value="1"/>
</dbReference>
<dbReference type="PANTHER" id="PTHR30514">
    <property type="entry name" value="GLUCOKINASE"/>
    <property type="match status" value="1"/>
</dbReference>
<reference evidence="7 8" key="1">
    <citation type="submission" date="2015-12" db="EMBL/GenBank/DDBJ databases">
        <title>Complete genome sequence of a multi-drug resistant strain Acidovorax sp. 12322-1.</title>
        <authorList>
            <person name="Ming D."/>
            <person name="Wang M."/>
            <person name="Hu S."/>
            <person name="Zhou Y."/>
            <person name="Jiang T."/>
        </authorList>
    </citation>
    <scope>NUCLEOTIDE SEQUENCE [LARGE SCALE GENOMIC DNA]</scope>
    <source>
        <strain evidence="7 8">12322-1</strain>
    </source>
</reference>
<gene>
    <name evidence="7" type="ORF">AS359_02205</name>
</gene>
<dbReference type="Gene3D" id="1.10.10.10">
    <property type="entry name" value="Winged helix-like DNA-binding domain superfamily/Winged helix DNA-binding domain"/>
    <property type="match status" value="1"/>
</dbReference>
<dbReference type="Proteomes" id="UP000053300">
    <property type="component" value="Unassembled WGS sequence"/>
</dbReference>
<dbReference type="InterPro" id="IPR000281">
    <property type="entry name" value="HTH_RpiR"/>
</dbReference>
<dbReference type="InterPro" id="IPR035472">
    <property type="entry name" value="RpiR-like_SIS"/>
</dbReference>
<dbReference type="CDD" id="cd05013">
    <property type="entry name" value="SIS_RpiR"/>
    <property type="match status" value="1"/>
</dbReference>
<dbReference type="PROSITE" id="PS51464">
    <property type="entry name" value="SIS"/>
    <property type="match status" value="1"/>
</dbReference>